<keyword evidence="2" id="KW-0378">Hydrolase</keyword>
<dbReference type="EMBL" id="QMIE01000001">
    <property type="protein sequence ID" value="TVM20026.1"/>
    <property type="molecule type" value="Genomic_DNA"/>
</dbReference>
<organism evidence="3 4">
    <name type="scientific">Oceanidesulfovibrio indonesiensis</name>
    <dbReference type="NCBI Taxonomy" id="54767"/>
    <lineage>
        <taxon>Bacteria</taxon>
        <taxon>Pseudomonadati</taxon>
        <taxon>Thermodesulfobacteriota</taxon>
        <taxon>Desulfovibrionia</taxon>
        <taxon>Desulfovibrionales</taxon>
        <taxon>Desulfovibrionaceae</taxon>
        <taxon>Oceanidesulfovibrio</taxon>
    </lineage>
</organism>
<dbReference type="Gene3D" id="3.40.50.450">
    <property type="match status" value="1"/>
</dbReference>
<evidence type="ECO:0000256" key="2">
    <source>
        <dbReference type="RuleBase" id="RU363015"/>
    </source>
</evidence>
<dbReference type="RefSeq" id="WP_144301488.1">
    <property type="nucleotide sequence ID" value="NZ_QMIE01000001.1"/>
</dbReference>
<name>A0A7M3MKZ0_9BACT</name>
<dbReference type="OrthoDB" id="9801098at2"/>
<evidence type="ECO:0000256" key="1">
    <source>
        <dbReference type="ARBA" id="ARBA00000274"/>
    </source>
</evidence>
<reference evidence="3 4" key="1">
    <citation type="submission" date="2018-06" db="EMBL/GenBank/DDBJ databases">
        <title>Complete genome of Desulfovibrio indonesiensis P37SLT.</title>
        <authorList>
            <person name="Crispim J.S."/>
            <person name="Vidigal P.M.P."/>
            <person name="Silva L.C.F."/>
            <person name="Laguardia C.N."/>
            <person name="Araujo L.C."/>
            <person name="Dias R.S."/>
            <person name="Sousa M.P."/>
            <person name="Paula S.O."/>
            <person name="Silva C."/>
        </authorList>
    </citation>
    <scope>NUCLEOTIDE SEQUENCE [LARGE SCALE GENOMIC DNA]</scope>
    <source>
        <strain evidence="3 4">P37SLT</strain>
    </source>
</reference>
<dbReference type="InterPro" id="IPR005269">
    <property type="entry name" value="LOG"/>
</dbReference>
<keyword evidence="2" id="KW-0203">Cytokinin biosynthesis</keyword>
<comment type="catalytic activity">
    <reaction evidence="1">
        <text>AMP + H2O = D-ribose 5-phosphate + adenine</text>
        <dbReference type="Rhea" id="RHEA:20129"/>
        <dbReference type="ChEBI" id="CHEBI:15377"/>
        <dbReference type="ChEBI" id="CHEBI:16708"/>
        <dbReference type="ChEBI" id="CHEBI:78346"/>
        <dbReference type="ChEBI" id="CHEBI:456215"/>
        <dbReference type="EC" id="3.2.2.4"/>
    </reaction>
</comment>
<dbReference type="InterPro" id="IPR052341">
    <property type="entry name" value="LOG_family_nucleotidases"/>
</dbReference>
<dbReference type="Pfam" id="PF03641">
    <property type="entry name" value="Lysine_decarbox"/>
    <property type="match status" value="1"/>
</dbReference>
<dbReference type="SUPFAM" id="SSF102405">
    <property type="entry name" value="MCP/YpsA-like"/>
    <property type="match status" value="1"/>
</dbReference>
<dbReference type="Proteomes" id="UP000448292">
    <property type="component" value="Unassembled WGS sequence"/>
</dbReference>
<dbReference type="AlphaFoldDB" id="A0A7M3MKZ0"/>
<comment type="caution">
    <text evidence="3">The sequence shown here is derived from an EMBL/GenBank/DDBJ whole genome shotgun (WGS) entry which is preliminary data.</text>
</comment>
<dbReference type="GO" id="GO:0008714">
    <property type="term" value="F:AMP nucleosidase activity"/>
    <property type="evidence" value="ECO:0007669"/>
    <property type="project" value="UniProtKB-EC"/>
</dbReference>
<dbReference type="InterPro" id="IPR031100">
    <property type="entry name" value="LOG_fam"/>
</dbReference>
<comment type="similarity">
    <text evidence="2">Belongs to the LOG family.</text>
</comment>
<protein>
    <recommendedName>
        <fullName evidence="2">Cytokinin riboside 5'-monophosphate phosphoribohydrolase</fullName>
        <ecNumber evidence="2">3.2.2.n1</ecNumber>
    </recommendedName>
</protein>
<proteinExistence type="inferred from homology"/>
<evidence type="ECO:0000313" key="3">
    <source>
        <dbReference type="EMBL" id="TVM20026.1"/>
    </source>
</evidence>
<dbReference type="PANTHER" id="PTHR43393">
    <property type="entry name" value="CYTOKININ RIBOSIDE 5'-MONOPHOSPHATE PHOSPHORIBOHYDROLASE"/>
    <property type="match status" value="1"/>
</dbReference>
<dbReference type="EC" id="3.2.2.n1" evidence="2"/>
<dbReference type="PANTHER" id="PTHR43393:SF2">
    <property type="entry name" value="CYTOKININ RIBOSIDE 5'-MONOPHOSPHATE PHOSPHORIBOHYDROLASE"/>
    <property type="match status" value="1"/>
</dbReference>
<sequence>MVQQQKQFVIDNLSMKESWRLFKIMAELVDGFDTLGEYGHGVSIFGSARLKEGDSLYEECVEVARKLATAGYTVITGGGPGIMEAGNKGAAEADGVSVGLNIQLPMEQAPNKYQNVELDFKYFFVRKVMFVKYATAYIVMPGGLGTLDELFEAAVLVQTKRIKPFPIILYKSEYWNGLLDWIKTTMVSGGYLNEDELDLFAVMDTPDEVVHFIKRYVIV</sequence>
<dbReference type="NCBIfam" id="TIGR00730">
    <property type="entry name" value="Rossman fold protein, TIGR00730 family"/>
    <property type="match status" value="1"/>
</dbReference>
<evidence type="ECO:0000313" key="4">
    <source>
        <dbReference type="Proteomes" id="UP000448292"/>
    </source>
</evidence>
<keyword evidence="4" id="KW-1185">Reference proteome</keyword>
<dbReference type="GO" id="GO:0005829">
    <property type="term" value="C:cytosol"/>
    <property type="evidence" value="ECO:0007669"/>
    <property type="project" value="TreeGrafter"/>
</dbReference>
<gene>
    <name evidence="3" type="ORF">DPQ33_02015</name>
</gene>
<accession>A0A7M3MKZ0</accession>
<dbReference type="GO" id="GO:0009691">
    <property type="term" value="P:cytokinin biosynthetic process"/>
    <property type="evidence" value="ECO:0007669"/>
    <property type="project" value="UniProtKB-UniRule"/>
</dbReference>